<dbReference type="InterPro" id="IPR036390">
    <property type="entry name" value="WH_DNA-bd_sf"/>
</dbReference>
<evidence type="ECO:0000256" key="4">
    <source>
        <dbReference type="ARBA" id="ARBA00023163"/>
    </source>
</evidence>
<dbReference type="SUPFAM" id="SSF53850">
    <property type="entry name" value="Periplasmic binding protein-like II"/>
    <property type="match status" value="1"/>
</dbReference>
<dbReference type="Gene3D" id="1.10.10.10">
    <property type="entry name" value="Winged helix-like DNA-binding domain superfamily/Winged helix DNA-binding domain"/>
    <property type="match status" value="1"/>
</dbReference>
<proteinExistence type="inferred from homology"/>
<protein>
    <submittedName>
        <fullName evidence="6">Transcriptional regulator, LysR family</fullName>
    </submittedName>
</protein>
<dbReference type="InterPro" id="IPR036388">
    <property type="entry name" value="WH-like_DNA-bd_sf"/>
</dbReference>
<evidence type="ECO:0000313" key="7">
    <source>
        <dbReference type="Proteomes" id="UP000015480"/>
    </source>
</evidence>
<accession>S5XTE6</accession>
<evidence type="ECO:0000259" key="5">
    <source>
        <dbReference type="PROSITE" id="PS50931"/>
    </source>
</evidence>
<gene>
    <name evidence="6" type="ORF">JCM7686_pAMI4p083</name>
</gene>
<dbReference type="PATRIC" id="fig|1367847.3.peg.3711"/>
<dbReference type="OrthoDB" id="528082at2"/>
<name>S5XTE6_PARAH</name>
<keyword evidence="2" id="KW-0805">Transcription regulation</keyword>
<evidence type="ECO:0000256" key="1">
    <source>
        <dbReference type="ARBA" id="ARBA00009437"/>
    </source>
</evidence>
<dbReference type="GO" id="GO:0003700">
    <property type="term" value="F:DNA-binding transcription factor activity"/>
    <property type="evidence" value="ECO:0007669"/>
    <property type="project" value="InterPro"/>
</dbReference>
<dbReference type="HOGENOM" id="CLU_039613_4_1_5"/>
<dbReference type="EMBL" id="CP006652">
    <property type="protein sequence ID" value="AGT10774.1"/>
    <property type="molecule type" value="Genomic_DNA"/>
</dbReference>
<sequence>MRLEWIEDILAVADAGSLGDAAARRHLTQSAFSRRLRMIEEQIGVELFDRARKPLQLHAPVANEIARMRHLAQSLRELGADLRLGDASAGRVLLISQHALAAALLPGMLDGLRAQNGRVFVHLRSENMQECYNQLLARRVDIAVVYGLAEIASPVYDRLIETQVIGQDRLIPVAAPRLAADLGLGAPEEAPTTPVPGEFAPDLPYIAYPPEVFLGQIMERFLLPEVMSRGAAKPQAETALTLAALEMARQGIGVAWVPQSLAAQAVAEGSLSDLSAHLPAQPLDVLALRLDRAMTGVRAEVWDWITAPKPPR</sequence>
<dbReference type="Gene3D" id="3.40.190.290">
    <property type="match status" value="1"/>
</dbReference>
<evidence type="ECO:0000256" key="2">
    <source>
        <dbReference type="ARBA" id="ARBA00023015"/>
    </source>
</evidence>
<keyword evidence="6" id="KW-0614">Plasmid</keyword>
<dbReference type="PRINTS" id="PR00039">
    <property type="entry name" value="HTHLYSR"/>
</dbReference>
<dbReference type="KEGG" id="pami:JCM7686_pAMI4p083"/>
<evidence type="ECO:0000256" key="3">
    <source>
        <dbReference type="ARBA" id="ARBA00023125"/>
    </source>
</evidence>
<dbReference type="RefSeq" id="WP_020952259.1">
    <property type="nucleotide sequence ID" value="NC_022049.1"/>
</dbReference>
<dbReference type="InterPro" id="IPR000847">
    <property type="entry name" value="LysR_HTH_N"/>
</dbReference>
<dbReference type="SUPFAM" id="SSF46785">
    <property type="entry name" value="Winged helix' DNA-binding domain"/>
    <property type="match status" value="1"/>
</dbReference>
<organism evidence="6 7">
    <name type="scientific">Paracoccus aminophilus JCM 7686</name>
    <dbReference type="NCBI Taxonomy" id="1367847"/>
    <lineage>
        <taxon>Bacteria</taxon>
        <taxon>Pseudomonadati</taxon>
        <taxon>Pseudomonadota</taxon>
        <taxon>Alphaproteobacteria</taxon>
        <taxon>Rhodobacterales</taxon>
        <taxon>Paracoccaceae</taxon>
        <taxon>Paracoccus</taxon>
    </lineage>
</organism>
<keyword evidence="7" id="KW-1185">Reference proteome</keyword>
<keyword evidence="4" id="KW-0804">Transcription</keyword>
<dbReference type="Proteomes" id="UP000015480">
    <property type="component" value="Plasmid pAMI4"/>
</dbReference>
<dbReference type="Pfam" id="PF03466">
    <property type="entry name" value="LysR_substrate"/>
    <property type="match status" value="1"/>
</dbReference>
<dbReference type="InterPro" id="IPR005119">
    <property type="entry name" value="LysR_subst-bd"/>
</dbReference>
<feature type="domain" description="HTH lysR-type" evidence="5">
    <location>
        <begin position="1"/>
        <end position="58"/>
    </location>
</feature>
<dbReference type="PANTHER" id="PTHR30126">
    <property type="entry name" value="HTH-TYPE TRANSCRIPTIONAL REGULATOR"/>
    <property type="match status" value="1"/>
</dbReference>
<geneLocation type="plasmid" evidence="6 7">
    <name>pAMI4</name>
</geneLocation>
<keyword evidence="3" id="KW-0238">DNA-binding</keyword>
<evidence type="ECO:0000313" key="6">
    <source>
        <dbReference type="EMBL" id="AGT10774.1"/>
    </source>
</evidence>
<dbReference type="PROSITE" id="PS50931">
    <property type="entry name" value="HTH_LYSR"/>
    <property type="match status" value="1"/>
</dbReference>
<dbReference type="GO" id="GO:0000976">
    <property type="term" value="F:transcription cis-regulatory region binding"/>
    <property type="evidence" value="ECO:0007669"/>
    <property type="project" value="TreeGrafter"/>
</dbReference>
<comment type="similarity">
    <text evidence="1">Belongs to the LysR transcriptional regulatory family.</text>
</comment>
<reference evidence="6 7" key="1">
    <citation type="journal article" date="2014" name="BMC Genomics">
        <title>Architecture and functions of a multipartite genome of the methylotrophic bacterium Paracoccus aminophilus JCM 7686, containing primary and secondary chromids.</title>
        <authorList>
            <person name="Dziewit L."/>
            <person name="Czarnecki J."/>
            <person name="Wibberg D."/>
            <person name="Radlinska M."/>
            <person name="Mrozek P."/>
            <person name="Szymczak M."/>
            <person name="Schluter A."/>
            <person name="Puhler A."/>
            <person name="Bartosik D."/>
        </authorList>
    </citation>
    <scope>NUCLEOTIDE SEQUENCE [LARGE SCALE GENOMIC DNA]</scope>
    <source>
        <strain evidence="6">JCM 7686</strain>
        <plasmid evidence="7">Plasmid pAMI4</plasmid>
    </source>
</reference>
<dbReference type="eggNOG" id="COG0583">
    <property type="taxonomic scope" value="Bacteria"/>
</dbReference>
<dbReference type="CDD" id="cd05466">
    <property type="entry name" value="PBP2_LTTR_substrate"/>
    <property type="match status" value="1"/>
</dbReference>
<dbReference type="PANTHER" id="PTHR30126:SF2">
    <property type="entry name" value="HTH-TYPE TRANSCRIPTIONAL REGULATOR YJIE"/>
    <property type="match status" value="1"/>
</dbReference>
<dbReference type="AlphaFoldDB" id="S5XTE6"/>
<dbReference type="Pfam" id="PF00126">
    <property type="entry name" value="HTH_1"/>
    <property type="match status" value="1"/>
</dbReference>